<evidence type="ECO:0000313" key="2">
    <source>
        <dbReference type="EMBL" id="KZV39286.1"/>
    </source>
</evidence>
<feature type="compositionally biased region" description="Polar residues" evidence="1">
    <location>
        <begin position="69"/>
        <end position="82"/>
    </location>
</feature>
<proteinExistence type="predicted"/>
<feature type="region of interest" description="Disordered" evidence="1">
    <location>
        <begin position="20"/>
        <end position="85"/>
    </location>
</feature>
<dbReference type="AlphaFoldDB" id="A0A2Z7BYB1"/>
<name>A0A2Z7BYB1_9LAMI</name>
<accession>A0A2Z7BYB1</accession>
<organism evidence="2 3">
    <name type="scientific">Dorcoceras hygrometricum</name>
    <dbReference type="NCBI Taxonomy" id="472368"/>
    <lineage>
        <taxon>Eukaryota</taxon>
        <taxon>Viridiplantae</taxon>
        <taxon>Streptophyta</taxon>
        <taxon>Embryophyta</taxon>
        <taxon>Tracheophyta</taxon>
        <taxon>Spermatophyta</taxon>
        <taxon>Magnoliopsida</taxon>
        <taxon>eudicotyledons</taxon>
        <taxon>Gunneridae</taxon>
        <taxon>Pentapetalae</taxon>
        <taxon>asterids</taxon>
        <taxon>lamiids</taxon>
        <taxon>Lamiales</taxon>
        <taxon>Gesneriaceae</taxon>
        <taxon>Didymocarpoideae</taxon>
        <taxon>Trichosporeae</taxon>
        <taxon>Loxocarpinae</taxon>
        <taxon>Dorcoceras</taxon>
    </lineage>
</organism>
<evidence type="ECO:0000313" key="3">
    <source>
        <dbReference type="Proteomes" id="UP000250235"/>
    </source>
</evidence>
<evidence type="ECO:0000256" key="1">
    <source>
        <dbReference type="SAM" id="MobiDB-lite"/>
    </source>
</evidence>
<reference evidence="2 3" key="1">
    <citation type="journal article" date="2015" name="Proc. Natl. Acad. Sci. U.S.A.">
        <title>The resurrection genome of Boea hygrometrica: A blueprint for survival of dehydration.</title>
        <authorList>
            <person name="Xiao L."/>
            <person name="Yang G."/>
            <person name="Zhang L."/>
            <person name="Yang X."/>
            <person name="Zhao S."/>
            <person name="Ji Z."/>
            <person name="Zhou Q."/>
            <person name="Hu M."/>
            <person name="Wang Y."/>
            <person name="Chen M."/>
            <person name="Xu Y."/>
            <person name="Jin H."/>
            <person name="Xiao X."/>
            <person name="Hu G."/>
            <person name="Bao F."/>
            <person name="Hu Y."/>
            <person name="Wan P."/>
            <person name="Li L."/>
            <person name="Deng X."/>
            <person name="Kuang T."/>
            <person name="Xiang C."/>
            <person name="Zhu J.K."/>
            <person name="Oliver M.J."/>
            <person name="He Y."/>
        </authorList>
    </citation>
    <scope>NUCLEOTIDE SEQUENCE [LARGE SCALE GENOMIC DNA]</scope>
    <source>
        <strain evidence="3">cv. XS01</strain>
    </source>
</reference>
<keyword evidence="3" id="KW-1185">Reference proteome</keyword>
<dbReference type="EMBL" id="KV001283">
    <property type="protein sequence ID" value="KZV39286.1"/>
    <property type="molecule type" value="Genomic_DNA"/>
</dbReference>
<dbReference type="Proteomes" id="UP000250235">
    <property type="component" value="Unassembled WGS sequence"/>
</dbReference>
<gene>
    <name evidence="2" type="ORF">F511_18347</name>
</gene>
<protein>
    <submittedName>
        <fullName evidence="2">Zinc-metallopeptidase, peroxisomal-like</fullName>
    </submittedName>
</protein>
<sequence length="254" mass="29021">MGFVKANVIYDCLESIQYDDQNSSQSSHEGKDGIGYQRPENSKPSWLKNRLDKDKAKAGSKSYVKHQPWRNSRNAKSGWRNTQPRRDLYGQHIKSKLNRSHCNYAQTLKDTYTGKTVKGPGPGDGRCSGILSFIQFKKLSNLDALRELKEHEKLMLEWAETDSLEMAVKRKAYIVAKYRELLLRKFLDYHRKYFSPGQPWTATASMIIDLLSDAHSKSLEDLLAQQQEHSIPMEQPCASTMFDSSIDSGVVLVE</sequence>